<keyword evidence="1" id="KW-0732">Signal</keyword>
<evidence type="ECO:0000313" key="3">
    <source>
        <dbReference type="EMBL" id="RIV71193.1"/>
    </source>
</evidence>
<name>A0A418N8D9_9FLAO</name>
<dbReference type="EMBL" id="QXFJ01000019">
    <property type="protein sequence ID" value="RIV71193.1"/>
    <property type="molecule type" value="Genomic_DNA"/>
</dbReference>
<sequence>MKNQVNRKSSSFFLMLIILFVTRSMAQSNELVVIDSNYFQKQQVLDHLGSGIPVVEVDASKNPWESIRQYLEQNRSAQVVHLFANASYNAMELGGKTYDANGVDQEFELSMLEGLYQGTNLQLLIYDCNLGSSPEGLALLRKISDKAYFNIAVPTNCSSIFGADLEFDHTTMNQPVNNSIFK</sequence>
<feature type="domain" description="DUF4347" evidence="2">
    <location>
        <begin position="31"/>
        <end position="156"/>
    </location>
</feature>
<comment type="caution">
    <text evidence="3">The sequence shown here is derived from an EMBL/GenBank/DDBJ whole genome shotgun (WGS) entry which is preliminary data.</text>
</comment>
<dbReference type="Proteomes" id="UP000284189">
    <property type="component" value="Unassembled WGS sequence"/>
</dbReference>
<protein>
    <submittedName>
        <fullName evidence="3">DUF4347 domain-containing protein</fullName>
    </submittedName>
</protein>
<dbReference type="EMBL" id="VNWL01000018">
    <property type="protein sequence ID" value="TXK02571.1"/>
    <property type="molecule type" value="Genomic_DNA"/>
</dbReference>
<evidence type="ECO:0000259" key="2">
    <source>
        <dbReference type="Pfam" id="PF14252"/>
    </source>
</evidence>
<dbReference type="OrthoDB" id="1427804at2"/>
<reference evidence="4 6" key="2">
    <citation type="submission" date="2019-07" db="EMBL/GenBank/DDBJ databases">
        <title>Draft genome of two Muricauda strains isolated from deep sea.</title>
        <authorList>
            <person name="Sun C."/>
        </authorList>
    </citation>
    <scope>NUCLEOTIDE SEQUENCE [LARGE SCALE GENOMIC DNA]</scope>
    <source>
        <strain evidence="4 6">NH166</strain>
    </source>
</reference>
<keyword evidence="6" id="KW-1185">Reference proteome</keyword>
<feature type="signal peptide" evidence="1">
    <location>
        <begin position="1"/>
        <end position="26"/>
    </location>
</feature>
<feature type="chain" id="PRO_5018966599" evidence="1">
    <location>
        <begin position="27"/>
        <end position="182"/>
    </location>
</feature>
<dbReference type="Proteomes" id="UP000321528">
    <property type="component" value="Unassembled WGS sequence"/>
</dbReference>
<dbReference type="AlphaFoldDB" id="A0A418N8D9"/>
<proteinExistence type="predicted"/>
<evidence type="ECO:0000313" key="5">
    <source>
        <dbReference type="Proteomes" id="UP000284189"/>
    </source>
</evidence>
<gene>
    <name evidence="3" type="ORF">D2U88_08700</name>
    <name evidence="4" type="ORF">FQ019_08625</name>
</gene>
<organism evidence="3 5">
    <name type="scientific">Flagellimonas aequoris</name>
    <dbReference type="NCBI Taxonomy" id="2306997"/>
    <lineage>
        <taxon>Bacteria</taxon>
        <taxon>Pseudomonadati</taxon>
        <taxon>Bacteroidota</taxon>
        <taxon>Flavobacteriia</taxon>
        <taxon>Flavobacteriales</taxon>
        <taxon>Flavobacteriaceae</taxon>
        <taxon>Flagellimonas</taxon>
    </lineage>
</organism>
<evidence type="ECO:0000313" key="4">
    <source>
        <dbReference type="EMBL" id="TXK02571.1"/>
    </source>
</evidence>
<dbReference type="RefSeq" id="WP_119639970.1">
    <property type="nucleotide sequence ID" value="NZ_QXFJ01000019.1"/>
</dbReference>
<dbReference type="Pfam" id="PF14252">
    <property type="entry name" value="DUF4347"/>
    <property type="match status" value="1"/>
</dbReference>
<evidence type="ECO:0000256" key="1">
    <source>
        <dbReference type="SAM" id="SignalP"/>
    </source>
</evidence>
<evidence type="ECO:0000313" key="6">
    <source>
        <dbReference type="Proteomes" id="UP000321528"/>
    </source>
</evidence>
<reference evidence="3 5" key="1">
    <citation type="submission" date="2018-08" db="EMBL/GenBank/DDBJ databases">
        <title>Proposal of Muricauda 72 sp.nov. and Muricauda NH166 sp.nov., isolated from seawater.</title>
        <authorList>
            <person name="Cheng H."/>
            <person name="Wu Y.-H."/>
            <person name="Guo L.-L."/>
            <person name="Xu X.-W."/>
        </authorList>
    </citation>
    <scope>NUCLEOTIDE SEQUENCE [LARGE SCALE GENOMIC DNA]</scope>
    <source>
        <strain evidence="3 5">NH166</strain>
    </source>
</reference>
<accession>A0A418N8D9</accession>
<dbReference type="InterPro" id="IPR025592">
    <property type="entry name" value="DUF4347"/>
</dbReference>